<evidence type="ECO:0000313" key="1">
    <source>
        <dbReference type="EMBL" id="OGL98030.1"/>
    </source>
</evidence>
<dbReference type="EMBL" id="MGFE01000025">
    <property type="protein sequence ID" value="OGL98030.1"/>
    <property type="molecule type" value="Genomic_DNA"/>
</dbReference>
<dbReference type="Gene3D" id="3.40.50.300">
    <property type="entry name" value="P-loop containing nucleotide triphosphate hydrolases"/>
    <property type="match status" value="1"/>
</dbReference>
<evidence type="ECO:0000313" key="2">
    <source>
        <dbReference type="Proteomes" id="UP000176501"/>
    </source>
</evidence>
<organism evidence="1 2">
    <name type="scientific">Candidatus Uhrbacteria bacterium RIFOXYB2_FULL_57_15</name>
    <dbReference type="NCBI Taxonomy" id="1802422"/>
    <lineage>
        <taxon>Bacteria</taxon>
        <taxon>Candidatus Uhriibacteriota</taxon>
    </lineage>
</organism>
<dbReference type="InterPro" id="IPR027417">
    <property type="entry name" value="P-loop_NTPase"/>
</dbReference>
<comment type="caution">
    <text evidence="1">The sequence shown here is derived from an EMBL/GenBank/DDBJ whole genome shotgun (WGS) entry which is preliminary data.</text>
</comment>
<name>A0A1F7W5K9_9BACT</name>
<protein>
    <recommendedName>
        <fullName evidence="3">Thymidylate kinase-like domain-containing protein</fullName>
    </recommendedName>
</protein>
<sequence length="137" mass="15805">MISHYNEHAKETSEYSYVTSFAMIDGYLKTGHSVIVEKMMRNGMHLDRMIEIAQANGAHATEIILWARKEFVLARAAERGYRKDSLLTPEKCERFWHEIDDLKAERPNAIVIDVEYLSPDKVVEKIRSAVSDTDRGF</sequence>
<evidence type="ECO:0008006" key="3">
    <source>
        <dbReference type="Google" id="ProtNLM"/>
    </source>
</evidence>
<dbReference type="AlphaFoldDB" id="A0A1F7W5K9"/>
<reference evidence="1 2" key="1">
    <citation type="journal article" date="2016" name="Nat. Commun.">
        <title>Thousands of microbial genomes shed light on interconnected biogeochemical processes in an aquifer system.</title>
        <authorList>
            <person name="Anantharaman K."/>
            <person name="Brown C.T."/>
            <person name="Hug L.A."/>
            <person name="Sharon I."/>
            <person name="Castelle C.J."/>
            <person name="Probst A.J."/>
            <person name="Thomas B.C."/>
            <person name="Singh A."/>
            <person name="Wilkins M.J."/>
            <person name="Karaoz U."/>
            <person name="Brodie E.L."/>
            <person name="Williams K.H."/>
            <person name="Hubbard S.S."/>
            <person name="Banfield J.F."/>
        </authorList>
    </citation>
    <scope>NUCLEOTIDE SEQUENCE [LARGE SCALE GENOMIC DNA]</scope>
</reference>
<proteinExistence type="predicted"/>
<dbReference type="Proteomes" id="UP000176501">
    <property type="component" value="Unassembled WGS sequence"/>
</dbReference>
<accession>A0A1F7W5K9</accession>
<dbReference type="SUPFAM" id="SSF52540">
    <property type="entry name" value="P-loop containing nucleoside triphosphate hydrolases"/>
    <property type="match status" value="1"/>
</dbReference>
<gene>
    <name evidence="1" type="ORF">A2304_00790</name>
</gene>